<protein>
    <submittedName>
        <fullName evidence="6">Monooxygenase</fullName>
    </submittedName>
</protein>
<dbReference type="InterPro" id="IPR009100">
    <property type="entry name" value="AcylCoA_DH/oxidase_NM_dom_sf"/>
</dbReference>
<evidence type="ECO:0000259" key="5">
    <source>
        <dbReference type="Pfam" id="PF08028"/>
    </source>
</evidence>
<keyword evidence="2" id="KW-0560">Oxidoreductase</keyword>
<dbReference type="AlphaFoldDB" id="A0A0E3U6D5"/>
<dbReference type="PANTHER" id="PTHR43884">
    <property type="entry name" value="ACYL-COA DEHYDROGENASE"/>
    <property type="match status" value="1"/>
</dbReference>
<dbReference type="HOGENOM" id="CLU_018204_10_0_4"/>
<dbReference type="GO" id="GO:0006552">
    <property type="term" value="P:L-leucine catabolic process"/>
    <property type="evidence" value="ECO:0007669"/>
    <property type="project" value="TreeGrafter"/>
</dbReference>
<dbReference type="PANTHER" id="PTHR43884:SF12">
    <property type="entry name" value="ISOVALERYL-COA DEHYDROGENASE, MITOCHONDRIAL-RELATED"/>
    <property type="match status" value="1"/>
</dbReference>
<dbReference type="GO" id="GO:0050660">
    <property type="term" value="F:flavin adenine dinucleotide binding"/>
    <property type="evidence" value="ECO:0007669"/>
    <property type="project" value="InterPro"/>
</dbReference>
<accession>A0A0E3U6D5</accession>
<dbReference type="Gene3D" id="2.40.110.10">
    <property type="entry name" value="Butyryl-CoA Dehydrogenase, subunit A, domain 2"/>
    <property type="match status" value="1"/>
</dbReference>
<evidence type="ECO:0000313" key="7">
    <source>
        <dbReference type="Proteomes" id="UP000035050"/>
    </source>
</evidence>
<dbReference type="Gene3D" id="1.10.540.10">
    <property type="entry name" value="Acyl-CoA dehydrogenase/oxidase, N-terminal domain"/>
    <property type="match status" value="1"/>
</dbReference>
<dbReference type="GO" id="GO:0004497">
    <property type="term" value="F:monooxygenase activity"/>
    <property type="evidence" value="ECO:0007669"/>
    <property type="project" value="UniProtKB-KW"/>
</dbReference>
<dbReference type="KEGG" id="pox:MB84_11390"/>
<dbReference type="FunFam" id="2.40.110.10:FF:000020">
    <property type="entry name" value="Putative acyl-CoA dehydrogenase YdbM"/>
    <property type="match status" value="1"/>
</dbReference>
<dbReference type="Pfam" id="PF08028">
    <property type="entry name" value="Acyl-CoA_dh_2"/>
    <property type="match status" value="1"/>
</dbReference>
<dbReference type="PATRIC" id="fig|573737.6.peg.3150"/>
<dbReference type="InterPro" id="IPR037069">
    <property type="entry name" value="AcylCoA_DH/ox_N_sf"/>
</dbReference>
<reference evidence="6" key="1">
    <citation type="submission" date="2016-06" db="EMBL/GenBank/DDBJ databases">
        <title>Pandoraea oxalativorans DSM 23570 Genome Sequencing.</title>
        <authorList>
            <person name="Ee R."/>
            <person name="Lim Y.-L."/>
            <person name="Yong D."/>
            <person name="Yin W.-F."/>
            <person name="Chan K.-G."/>
        </authorList>
    </citation>
    <scope>NUCLEOTIDE SEQUENCE</scope>
    <source>
        <strain evidence="6">DSM 23570</strain>
    </source>
</reference>
<dbReference type="Proteomes" id="UP000035050">
    <property type="component" value="Chromosome"/>
</dbReference>
<evidence type="ECO:0000259" key="4">
    <source>
        <dbReference type="Pfam" id="PF02771"/>
    </source>
</evidence>
<dbReference type="InterPro" id="IPR036250">
    <property type="entry name" value="AcylCo_DH-like_C"/>
</dbReference>
<dbReference type="Gene3D" id="1.20.140.10">
    <property type="entry name" value="Butyryl-CoA Dehydrogenase, subunit A, domain 3"/>
    <property type="match status" value="1"/>
</dbReference>
<evidence type="ECO:0000256" key="1">
    <source>
        <dbReference type="ARBA" id="ARBA00022630"/>
    </source>
</evidence>
<keyword evidence="7" id="KW-1185">Reference proteome</keyword>
<evidence type="ECO:0000256" key="3">
    <source>
        <dbReference type="SAM" id="MobiDB-lite"/>
    </source>
</evidence>
<name>A0A0E3U6D5_9BURK</name>
<gene>
    <name evidence="6" type="ORF">MB84_11390</name>
</gene>
<evidence type="ECO:0000256" key="2">
    <source>
        <dbReference type="ARBA" id="ARBA00023002"/>
    </source>
</evidence>
<feature type="region of interest" description="Disordered" evidence="3">
    <location>
        <begin position="1"/>
        <end position="41"/>
    </location>
</feature>
<dbReference type="InterPro" id="IPR046373">
    <property type="entry name" value="Acyl-CoA_Oxase/DH_mid-dom_sf"/>
</dbReference>
<dbReference type="SUPFAM" id="SSF47203">
    <property type="entry name" value="Acyl-CoA dehydrogenase C-terminal domain-like"/>
    <property type="match status" value="1"/>
</dbReference>
<dbReference type="PIRSF" id="PIRSF016578">
    <property type="entry name" value="HsaA"/>
    <property type="match status" value="1"/>
</dbReference>
<dbReference type="InterPro" id="IPR013786">
    <property type="entry name" value="AcylCoA_DH/ox_N"/>
</dbReference>
<proteinExistence type="predicted"/>
<evidence type="ECO:0000313" key="6">
    <source>
        <dbReference type="EMBL" id="AKC69949.1"/>
    </source>
</evidence>
<dbReference type="Pfam" id="PF02771">
    <property type="entry name" value="Acyl-CoA_dh_N"/>
    <property type="match status" value="1"/>
</dbReference>
<organism evidence="6 7">
    <name type="scientific">Pandoraea oxalativorans</name>
    <dbReference type="NCBI Taxonomy" id="573737"/>
    <lineage>
        <taxon>Bacteria</taxon>
        <taxon>Pseudomonadati</taxon>
        <taxon>Pseudomonadota</taxon>
        <taxon>Betaproteobacteria</taxon>
        <taxon>Burkholderiales</taxon>
        <taxon>Burkholderiaceae</taxon>
        <taxon>Pandoraea</taxon>
    </lineage>
</organism>
<feature type="domain" description="Acyl-CoA dehydrogenase/oxidase N-terminal" evidence="4">
    <location>
        <begin position="20"/>
        <end position="116"/>
    </location>
</feature>
<dbReference type="InterPro" id="IPR013107">
    <property type="entry name" value="Acyl-CoA_DH_C"/>
</dbReference>
<dbReference type="SUPFAM" id="SSF56645">
    <property type="entry name" value="Acyl-CoA dehydrogenase NM domain-like"/>
    <property type="match status" value="1"/>
</dbReference>
<feature type="domain" description="Acyl-CoA dehydrogenase C-terminal" evidence="5">
    <location>
        <begin position="235"/>
        <end position="371"/>
    </location>
</feature>
<keyword evidence="6" id="KW-0503">Monooxygenase</keyword>
<dbReference type="EMBL" id="CP011253">
    <property type="protein sequence ID" value="AKC69949.1"/>
    <property type="molecule type" value="Genomic_DNA"/>
</dbReference>
<dbReference type="GO" id="GO:0008470">
    <property type="term" value="F:3-methylbutanoyl-CoA dehydrogenase activity"/>
    <property type="evidence" value="ECO:0007669"/>
    <property type="project" value="TreeGrafter"/>
</dbReference>
<sequence length="395" mass="43124">MMGPSSSAHRQDSAAQAGALASQFAQTAATRDASGGTPKAERDALRSSGLLALSIPQDYGGRGAGWSETLDTVRIFAQTDSSIAHVYGFHHLQLATVQLFSQPAQWEPWIEQTASKQWFWGNALNPLDERTTVRRIGDWFEFSGKKSFCSGALDSEMLLASGKDEVSGRLLIAALPTARAGITINSDWNCFGQRQTDSGSALFEHVRVEAAELLLDPGPLSTPRASLRPLLAQLVFVHMFLGLAEGALSEARHYTVNEARPWFRSPATRASDDPYTLKHYGEFYVALEGTRLLATRAATLFDDAWRKGDALSTEDRGQVALAVAVAKVAASRAGLDVASRVFETTGARATHGALRLDRYWRNLRVQTLHDPVDYKLQDIGNWVVNAQSPVPSFYS</sequence>
<keyword evidence="1" id="KW-0285">Flavoprotein</keyword>
<feature type="compositionally biased region" description="Low complexity" evidence="3">
    <location>
        <begin position="13"/>
        <end position="26"/>
    </location>
</feature>